<dbReference type="EMBL" id="CAXJIO010000011">
    <property type="protein sequence ID" value="CAL2102840.1"/>
    <property type="molecule type" value="Genomic_DNA"/>
</dbReference>
<organism evidence="1 2">
    <name type="scientific">Tenacibaculum polynesiense</name>
    <dbReference type="NCBI Taxonomy" id="3137857"/>
    <lineage>
        <taxon>Bacteria</taxon>
        <taxon>Pseudomonadati</taxon>
        <taxon>Bacteroidota</taxon>
        <taxon>Flavobacteriia</taxon>
        <taxon>Flavobacteriales</taxon>
        <taxon>Flavobacteriaceae</taxon>
        <taxon>Tenacibaculum</taxon>
    </lineage>
</organism>
<dbReference type="Proteomes" id="UP001497527">
    <property type="component" value="Unassembled WGS sequence"/>
</dbReference>
<name>A0ABM9PBC0_9FLAO</name>
<proteinExistence type="predicted"/>
<keyword evidence="2" id="KW-1185">Reference proteome</keyword>
<reference evidence="1 2" key="1">
    <citation type="submission" date="2024-05" db="EMBL/GenBank/DDBJ databases">
        <authorList>
            <person name="Duchaud E."/>
        </authorList>
    </citation>
    <scope>NUCLEOTIDE SEQUENCE [LARGE SCALE GENOMIC DNA]</scope>
    <source>
        <strain evidence="1">Ena-SAMPLE-TAB-13-05-2024-13:56:06:370-140308</strain>
    </source>
</reference>
<evidence type="ECO:0000313" key="2">
    <source>
        <dbReference type="Proteomes" id="UP001497527"/>
    </source>
</evidence>
<protein>
    <submittedName>
        <fullName evidence="1">Uncharacterized protein</fullName>
    </submittedName>
</protein>
<comment type="caution">
    <text evidence="1">The sequence shown here is derived from an EMBL/GenBank/DDBJ whole genome shotgun (WGS) entry which is preliminary data.</text>
</comment>
<dbReference type="RefSeq" id="WP_348716589.1">
    <property type="nucleotide sequence ID" value="NZ_CAXJIO010000011.1"/>
</dbReference>
<evidence type="ECO:0000313" key="1">
    <source>
        <dbReference type="EMBL" id="CAL2102840.1"/>
    </source>
</evidence>
<sequence length="139" mass="16103">MLFNITHTDKEDVAEINALVGNPIGFIAALKLRGVGSGRMIIDSVSANFQRIIASVSDLEYGSIELRPKGIMIYVTKQMERFCWVVPYYKLVVFNDGFFSIHSDNSFIRFRKDLKFRENKKFIDKMMDLKAMKTINYFL</sequence>
<gene>
    <name evidence="1" type="ORF">T190423A01A_20591</name>
</gene>
<accession>A0ABM9PBC0</accession>